<organism evidence="2 3">
    <name type="scientific">Prymnesium parvum</name>
    <name type="common">Toxic golden alga</name>
    <dbReference type="NCBI Taxonomy" id="97485"/>
    <lineage>
        <taxon>Eukaryota</taxon>
        <taxon>Haptista</taxon>
        <taxon>Haptophyta</taxon>
        <taxon>Prymnesiophyceae</taxon>
        <taxon>Prymnesiales</taxon>
        <taxon>Prymnesiaceae</taxon>
        <taxon>Prymnesium</taxon>
    </lineage>
</organism>
<proteinExistence type="predicted"/>
<evidence type="ECO:0000313" key="3">
    <source>
        <dbReference type="Proteomes" id="UP001515480"/>
    </source>
</evidence>
<dbReference type="EMBL" id="JBGBPQ010000024">
    <property type="protein sequence ID" value="KAL1499990.1"/>
    <property type="molecule type" value="Genomic_DNA"/>
</dbReference>
<dbReference type="InterPro" id="IPR036895">
    <property type="entry name" value="Uracil-DNA_glycosylase-like_sf"/>
</dbReference>
<reference evidence="2 3" key="1">
    <citation type="journal article" date="2024" name="Science">
        <title>Giant polyketide synthase enzymes in the biosynthesis of giant marine polyether toxins.</title>
        <authorList>
            <person name="Fallon T.R."/>
            <person name="Shende V.V."/>
            <person name="Wierzbicki I.H."/>
            <person name="Pendleton A.L."/>
            <person name="Watervoot N.F."/>
            <person name="Auber R.P."/>
            <person name="Gonzalez D.J."/>
            <person name="Wisecaver J.H."/>
            <person name="Moore B.S."/>
        </authorList>
    </citation>
    <scope>NUCLEOTIDE SEQUENCE [LARGE SCALE GENOMIC DNA]</scope>
    <source>
        <strain evidence="2 3">12B1</strain>
    </source>
</reference>
<name>A0AB34IJC0_PRYPA</name>
<gene>
    <name evidence="2" type="ORF">AB1Y20_012668</name>
</gene>
<feature type="compositionally biased region" description="Low complexity" evidence="1">
    <location>
        <begin position="11"/>
        <end position="20"/>
    </location>
</feature>
<dbReference type="Proteomes" id="UP001515480">
    <property type="component" value="Unassembled WGS sequence"/>
</dbReference>
<protein>
    <recommendedName>
        <fullName evidence="4">Uracil-DNA glycosylase-like domain-containing protein</fullName>
    </recommendedName>
</protein>
<evidence type="ECO:0000256" key="1">
    <source>
        <dbReference type="SAM" id="MobiDB-lite"/>
    </source>
</evidence>
<dbReference type="AlphaFoldDB" id="A0AB34IJC0"/>
<evidence type="ECO:0000313" key="2">
    <source>
        <dbReference type="EMBL" id="KAL1499990.1"/>
    </source>
</evidence>
<comment type="caution">
    <text evidence="2">The sequence shown here is derived from an EMBL/GenBank/DDBJ whole genome shotgun (WGS) entry which is preliminary data.</text>
</comment>
<accession>A0AB34IJC0</accession>
<dbReference type="Gene3D" id="3.40.470.10">
    <property type="entry name" value="Uracil-DNA glycosylase-like domain"/>
    <property type="match status" value="1"/>
</dbReference>
<dbReference type="SUPFAM" id="SSF52141">
    <property type="entry name" value="Uracil-DNA glycosylase-like"/>
    <property type="match status" value="1"/>
</dbReference>
<keyword evidence="3" id="KW-1185">Reference proteome</keyword>
<evidence type="ECO:0008006" key="4">
    <source>
        <dbReference type="Google" id="ProtNLM"/>
    </source>
</evidence>
<feature type="region of interest" description="Disordered" evidence="1">
    <location>
        <begin position="1"/>
        <end position="30"/>
    </location>
</feature>
<sequence length="309" mass="33606">MKRPYLPSSPIPITATLSSSSPPPPRTPVSFSFPALTDDAVPPHTLILGTHPSQISLARTRYYANPSNAFWWLVGDALGFRYDAGLKPRSDGKARKKGGGAGEREEPAGRVDYFAALRYSSPLLPYDAAAARLAAAGFALWDVVGACEREGSLDADIAPQSVVANDVRALCDRFPSIRRVCFASGAQTAKLFLQQNEEWVRSGAFSLPHGEPIPPPFAARKWRDAFTIAEGTPPRIVLVVLPSVSPAAASISYLAKREAWERLCFKPGLRELDKWQGRRDTSDGRIDDCPARFSLETCEAPSNNKEPIG</sequence>